<dbReference type="OrthoDB" id="6075074at2759"/>
<dbReference type="Pfam" id="PF05826">
    <property type="entry name" value="Phospholip_A2_2"/>
    <property type="match status" value="1"/>
</dbReference>
<dbReference type="PROSITE" id="PS00118">
    <property type="entry name" value="PA2_HIS"/>
    <property type="match status" value="1"/>
</dbReference>
<proteinExistence type="predicted"/>
<dbReference type="PANTHER" id="PTHR12253">
    <property type="entry name" value="RH14732P"/>
    <property type="match status" value="1"/>
</dbReference>
<keyword evidence="2" id="KW-0964">Secreted</keyword>
<dbReference type="GO" id="GO:0004623">
    <property type="term" value="F:phospholipase A2 activity"/>
    <property type="evidence" value="ECO:0007669"/>
    <property type="project" value="InterPro"/>
</dbReference>
<dbReference type="AlphaFoldDB" id="A0A8T1MTQ3"/>
<dbReference type="Proteomes" id="UP000286415">
    <property type="component" value="Unassembled WGS sequence"/>
</dbReference>
<reference evidence="5 6" key="1">
    <citation type="journal article" date="2018" name="Biotechnol. Adv.">
        <title>Improved genomic resources and new bioinformatic workflow for the carcinogenic parasite Clonorchis sinensis: Biotechnological implications.</title>
        <authorList>
            <person name="Wang D."/>
            <person name="Korhonen P.K."/>
            <person name="Gasser R.B."/>
            <person name="Young N.D."/>
        </authorList>
    </citation>
    <scope>NUCLEOTIDE SEQUENCE [LARGE SCALE GENOMIC DNA]</scope>
    <source>
        <strain evidence="5">Cs-k2</strain>
    </source>
</reference>
<keyword evidence="3" id="KW-0732">Signal</keyword>
<dbReference type="GO" id="GO:0050482">
    <property type="term" value="P:arachidonate secretion"/>
    <property type="evidence" value="ECO:0007669"/>
    <property type="project" value="InterPro"/>
</dbReference>
<dbReference type="EMBL" id="NIRI02000042">
    <property type="protein sequence ID" value="KAG5452533.1"/>
    <property type="molecule type" value="Genomic_DNA"/>
</dbReference>
<feature type="domain" description="Phospholipase A2-like central" evidence="4">
    <location>
        <begin position="171"/>
        <end position="264"/>
    </location>
</feature>
<dbReference type="InterPro" id="IPR036444">
    <property type="entry name" value="PLipase_A2_dom_sf"/>
</dbReference>
<dbReference type="GO" id="GO:0005576">
    <property type="term" value="C:extracellular region"/>
    <property type="evidence" value="ECO:0007669"/>
    <property type="project" value="UniProtKB-SubCell"/>
</dbReference>
<keyword evidence="6" id="KW-1185">Reference proteome</keyword>
<dbReference type="GO" id="GO:0006644">
    <property type="term" value="P:phospholipid metabolic process"/>
    <property type="evidence" value="ECO:0007669"/>
    <property type="project" value="InterPro"/>
</dbReference>
<evidence type="ECO:0000256" key="3">
    <source>
        <dbReference type="SAM" id="SignalP"/>
    </source>
</evidence>
<evidence type="ECO:0000313" key="6">
    <source>
        <dbReference type="Proteomes" id="UP000286415"/>
    </source>
</evidence>
<name>A0A8T1MTQ3_CLOSI</name>
<protein>
    <submittedName>
        <fullName evidence="5">Phospholipase A(2)</fullName>
    </submittedName>
</protein>
<evidence type="ECO:0000313" key="5">
    <source>
        <dbReference type="EMBL" id="KAG5452533.1"/>
    </source>
</evidence>
<comment type="caution">
    <text evidence="5">The sequence shown here is derived from an EMBL/GenBank/DDBJ whole genome shotgun (WGS) entry which is preliminary data.</text>
</comment>
<dbReference type="InterPro" id="IPR033113">
    <property type="entry name" value="PLA2_histidine"/>
</dbReference>
<evidence type="ECO:0000256" key="1">
    <source>
        <dbReference type="ARBA" id="ARBA00004613"/>
    </source>
</evidence>
<comment type="subcellular location">
    <subcellularLocation>
        <location evidence="1">Secreted</location>
    </subcellularLocation>
</comment>
<evidence type="ECO:0000259" key="4">
    <source>
        <dbReference type="Pfam" id="PF05826"/>
    </source>
</evidence>
<dbReference type="SUPFAM" id="SSF48619">
    <property type="entry name" value="Phospholipase A2, PLA2"/>
    <property type="match status" value="1"/>
</dbReference>
<dbReference type="Gene3D" id="1.20.90.10">
    <property type="entry name" value="Phospholipase A2 domain"/>
    <property type="match status" value="1"/>
</dbReference>
<accession>A0A8T1MTQ3</accession>
<feature type="chain" id="PRO_5035759704" evidence="3">
    <location>
        <begin position="20"/>
        <end position="294"/>
    </location>
</feature>
<evidence type="ECO:0000256" key="2">
    <source>
        <dbReference type="ARBA" id="ARBA00022525"/>
    </source>
</evidence>
<sequence length="294" mass="33697">MFLSLHLVVWLIRLESVVSAPDNIPDNQTWEAQVMMSHHRNKRFQLALWSWIPKAKIDGKNRTTDNYGWIQLDLINSSSHGDSNLSLRIYVDQDRLLRDCVINPDNIGEASVLRINSLPVKTADISLHEVDIYSADSLHLACKKFLAVAYGEGRLQRRSRSTKELFKSMQVVGTNHCGPTPESLRNAPLGVNWKTDRCCRFHDRCKWIIASGEIKYGITNSNLGPYMHCGCERTFYRCLANANTETARMVGLTYFSLYGQKCFYFVDKETKLRAKLRPGYSWMWGLPASKTQKI</sequence>
<feature type="signal peptide" evidence="3">
    <location>
        <begin position="1"/>
        <end position="19"/>
    </location>
</feature>
<dbReference type="InterPro" id="IPR016090">
    <property type="entry name" value="PLA2-like_dom"/>
</dbReference>
<reference evidence="5 6" key="2">
    <citation type="journal article" date="2021" name="Genomics">
        <title>High-quality reference genome for Clonorchis sinensis.</title>
        <authorList>
            <person name="Young N.D."/>
            <person name="Stroehlein A.J."/>
            <person name="Kinkar L."/>
            <person name="Wang T."/>
            <person name="Sohn W.M."/>
            <person name="Chang B.C.H."/>
            <person name="Kaur P."/>
            <person name="Weisz D."/>
            <person name="Dudchenko O."/>
            <person name="Aiden E.L."/>
            <person name="Korhonen P.K."/>
            <person name="Gasser R.B."/>
        </authorList>
    </citation>
    <scope>NUCLEOTIDE SEQUENCE [LARGE SCALE GENOMIC DNA]</scope>
    <source>
        <strain evidence="5">Cs-k2</strain>
    </source>
</reference>
<organism evidence="5 6">
    <name type="scientific">Clonorchis sinensis</name>
    <name type="common">Chinese liver fluke</name>
    <dbReference type="NCBI Taxonomy" id="79923"/>
    <lineage>
        <taxon>Eukaryota</taxon>
        <taxon>Metazoa</taxon>
        <taxon>Spiralia</taxon>
        <taxon>Lophotrochozoa</taxon>
        <taxon>Platyhelminthes</taxon>
        <taxon>Trematoda</taxon>
        <taxon>Digenea</taxon>
        <taxon>Opisthorchiida</taxon>
        <taxon>Opisthorchiata</taxon>
        <taxon>Opisthorchiidae</taxon>
        <taxon>Clonorchis</taxon>
    </lineage>
</organism>
<gene>
    <name evidence="5" type="ORF">CSKR_103332</name>
</gene>